<dbReference type="Gene3D" id="3.90.550.10">
    <property type="entry name" value="Spore Coat Polysaccharide Biosynthesis Protein SpsA, Chain A"/>
    <property type="match status" value="1"/>
</dbReference>
<evidence type="ECO:0000256" key="8">
    <source>
        <dbReference type="RuleBase" id="RU361259"/>
    </source>
</evidence>
<dbReference type="GO" id="GO:0006011">
    <property type="term" value="P:UDP-alpha-D-glucose metabolic process"/>
    <property type="evidence" value="ECO:0007669"/>
    <property type="project" value="InterPro"/>
</dbReference>
<comment type="catalytic activity">
    <reaction evidence="7 8">
        <text>alpha-D-glucose 1-phosphate + UTP + H(+) = UDP-alpha-D-glucose + diphosphate</text>
        <dbReference type="Rhea" id="RHEA:19889"/>
        <dbReference type="ChEBI" id="CHEBI:15378"/>
        <dbReference type="ChEBI" id="CHEBI:33019"/>
        <dbReference type="ChEBI" id="CHEBI:46398"/>
        <dbReference type="ChEBI" id="CHEBI:58601"/>
        <dbReference type="ChEBI" id="CHEBI:58885"/>
        <dbReference type="EC" id="2.7.7.9"/>
    </reaction>
</comment>
<comment type="function">
    <text evidence="6">May play a role in stationary phase survival.</text>
</comment>
<evidence type="ECO:0000313" key="11">
    <source>
        <dbReference type="Proteomes" id="UP000283734"/>
    </source>
</evidence>
<dbReference type="PANTHER" id="PTHR43197:SF1">
    <property type="entry name" value="UTP--GLUCOSE-1-PHOSPHATE URIDYLYLTRANSFERASE"/>
    <property type="match status" value="1"/>
</dbReference>
<dbReference type="EC" id="2.7.7.9" evidence="2 8"/>
<dbReference type="Pfam" id="PF00483">
    <property type="entry name" value="NTP_transferase"/>
    <property type="match status" value="1"/>
</dbReference>
<evidence type="ECO:0000313" key="10">
    <source>
        <dbReference type="EMBL" id="RJG17431.1"/>
    </source>
</evidence>
<dbReference type="InterPro" id="IPR005835">
    <property type="entry name" value="NTP_transferase_dom"/>
</dbReference>
<evidence type="ECO:0000259" key="9">
    <source>
        <dbReference type="Pfam" id="PF00483"/>
    </source>
</evidence>
<keyword evidence="4 8" id="KW-0808">Transferase</keyword>
<feature type="domain" description="Nucleotidyl transferase" evidence="9">
    <location>
        <begin position="4"/>
        <end position="273"/>
    </location>
</feature>
<accession>A0A418XX70</accession>
<dbReference type="RefSeq" id="WP_119918192.1">
    <property type="nucleotide sequence ID" value="NZ_QYYA01000003.1"/>
</dbReference>
<dbReference type="GO" id="GO:0003983">
    <property type="term" value="F:UTP:glucose-1-phosphate uridylyltransferase activity"/>
    <property type="evidence" value="ECO:0007669"/>
    <property type="project" value="UniProtKB-EC"/>
</dbReference>
<dbReference type="SUPFAM" id="SSF53448">
    <property type="entry name" value="Nucleotide-diphospho-sugar transferases"/>
    <property type="match status" value="1"/>
</dbReference>
<proteinExistence type="inferred from homology"/>
<comment type="caution">
    <text evidence="10">The sequence shown here is derived from an EMBL/GenBank/DDBJ whole genome shotgun (WGS) entry which is preliminary data.</text>
</comment>
<comment type="similarity">
    <text evidence="1 8">Belongs to the UDPGP type 2 family.</text>
</comment>
<keyword evidence="11" id="KW-1185">Reference proteome</keyword>
<evidence type="ECO:0000256" key="6">
    <source>
        <dbReference type="ARBA" id="ARBA00037294"/>
    </source>
</evidence>
<keyword evidence="5 8" id="KW-0548">Nucleotidyltransferase</keyword>
<sequence>MVRKAVIPVAGFGSRMLPASKSIPKEMLPIVDRPAIEYVVKEAVRAGIKEIILVSHSAKTTIEDYFDSQFELEQQLEAKGKHALLAEVRDILPEDVSVISVRQHQALGLGHAVACAAPVVGNEPFAVLLADVLVDCDGQKEDLGAMVEHYRASGAAQIMVREVPEERVDQYGIVALEGKVPASGESAPMTSVVEKPAVDAAPSCLSVVGRYVLPGDIMAILAKTPPGAGNEIQLTDAIATLMQRARVDAYVMRGRTFDCGNKVGYLQAILHYASRHPQLGEKARELMAAELAESAAN</sequence>
<dbReference type="NCBIfam" id="TIGR01099">
    <property type="entry name" value="galU"/>
    <property type="match status" value="1"/>
</dbReference>
<dbReference type="InterPro" id="IPR005771">
    <property type="entry name" value="GalU_uridylyltTrfase_bac/arc"/>
</dbReference>
<dbReference type="CDD" id="cd02541">
    <property type="entry name" value="UGPase_prokaryotic"/>
    <property type="match status" value="1"/>
</dbReference>
<evidence type="ECO:0000256" key="3">
    <source>
        <dbReference type="ARBA" id="ARBA00019048"/>
    </source>
</evidence>
<evidence type="ECO:0000256" key="7">
    <source>
        <dbReference type="ARBA" id="ARBA00048128"/>
    </source>
</evidence>
<dbReference type="PANTHER" id="PTHR43197">
    <property type="entry name" value="UTP--GLUCOSE-1-PHOSPHATE URIDYLYLTRANSFERASE"/>
    <property type="match status" value="1"/>
</dbReference>
<dbReference type="EMBL" id="QYYA01000003">
    <property type="protein sequence ID" value="RJG17431.1"/>
    <property type="molecule type" value="Genomic_DNA"/>
</dbReference>
<reference evidence="10 11" key="1">
    <citation type="submission" date="2018-09" db="EMBL/GenBank/DDBJ databases">
        <title>Alcanivorax profundi sp. nov., isolated from 1000 m-depth seawater of the Mariana Trench.</title>
        <authorList>
            <person name="Liu J."/>
        </authorList>
    </citation>
    <scope>NUCLEOTIDE SEQUENCE [LARGE SCALE GENOMIC DNA]</scope>
    <source>
        <strain evidence="10 11">MTEO17</strain>
    </source>
</reference>
<dbReference type="OrthoDB" id="9803306at2"/>
<evidence type="ECO:0000256" key="4">
    <source>
        <dbReference type="ARBA" id="ARBA00022679"/>
    </source>
</evidence>
<dbReference type="Proteomes" id="UP000283734">
    <property type="component" value="Unassembled WGS sequence"/>
</dbReference>
<protein>
    <recommendedName>
        <fullName evidence="3 8">UTP--glucose-1-phosphate uridylyltransferase</fullName>
        <ecNumber evidence="2 8">2.7.7.9</ecNumber>
    </recommendedName>
    <alternativeName>
        <fullName evidence="8">UDP-glucose pyrophosphorylase</fullName>
    </alternativeName>
</protein>
<evidence type="ECO:0000256" key="2">
    <source>
        <dbReference type="ARBA" id="ARBA00012415"/>
    </source>
</evidence>
<name>A0A418XX70_9GAMM</name>
<evidence type="ECO:0000256" key="1">
    <source>
        <dbReference type="ARBA" id="ARBA00006890"/>
    </source>
</evidence>
<evidence type="ECO:0000256" key="5">
    <source>
        <dbReference type="ARBA" id="ARBA00022695"/>
    </source>
</evidence>
<dbReference type="AlphaFoldDB" id="A0A418XX70"/>
<dbReference type="InterPro" id="IPR029044">
    <property type="entry name" value="Nucleotide-diphossugar_trans"/>
</dbReference>
<gene>
    <name evidence="10" type="primary">galU</name>
    <name evidence="10" type="ORF">D4A39_12000</name>
</gene>
<organism evidence="10 11">
    <name type="scientific">Alcanivorax profundi</name>
    <dbReference type="NCBI Taxonomy" id="2338368"/>
    <lineage>
        <taxon>Bacteria</taxon>
        <taxon>Pseudomonadati</taxon>
        <taxon>Pseudomonadota</taxon>
        <taxon>Gammaproteobacteria</taxon>
        <taxon>Oceanospirillales</taxon>
        <taxon>Alcanivoracaceae</taxon>
        <taxon>Alcanivorax</taxon>
    </lineage>
</organism>